<accession>A0A7C3MF46</accession>
<keyword evidence="3" id="KW-0378">Hydrolase</keyword>
<dbReference type="AlphaFoldDB" id="A0A7C3MF46"/>
<dbReference type="GO" id="GO:0016787">
    <property type="term" value="F:hydrolase activity"/>
    <property type="evidence" value="ECO:0007669"/>
    <property type="project" value="UniProtKB-KW"/>
</dbReference>
<reference evidence="3" key="1">
    <citation type="journal article" date="2020" name="mSystems">
        <title>Genome- and Community-Level Interaction Insights into Carbon Utilization and Element Cycling Functions of Hydrothermarchaeota in Hydrothermal Sediment.</title>
        <authorList>
            <person name="Zhou Z."/>
            <person name="Liu Y."/>
            <person name="Xu W."/>
            <person name="Pan J."/>
            <person name="Luo Z.H."/>
            <person name="Li M."/>
        </authorList>
    </citation>
    <scope>NUCLEOTIDE SEQUENCE [LARGE SCALE GENOMIC DNA]</scope>
    <source>
        <strain evidence="3">SpSt-87</strain>
    </source>
</reference>
<gene>
    <name evidence="3" type="ORF">ENW66_01760</name>
</gene>
<dbReference type="InterPro" id="IPR001279">
    <property type="entry name" value="Metallo-B-lactamas"/>
</dbReference>
<dbReference type="Gene3D" id="3.60.15.10">
    <property type="entry name" value="Ribonuclease Z/Hydroxyacylglutathione hydrolase-like"/>
    <property type="match status" value="1"/>
</dbReference>
<evidence type="ECO:0000259" key="2">
    <source>
        <dbReference type="SMART" id="SM00849"/>
    </source>
</evidence>
<proteinExistence type="predicted"/>
<dbReference type="Gene3D" id="1.10.10.10">
    <property type="entry name" value="Winged helix-like DNA-binding domain superfamily/Winged helix DNA-binding domain"/>
    <property type="match status" value="1"/>
</dbReference>
<protein>
    <submittedName>
        <fullName evidence="3">MBL fold metallo-hydrolase</fullName>
    </submittedName>
</protein>
<dbReference type="InterPro" id="IPR036866">
    <property type="entry name" value="RibonucZ/Hydroxyglut_hydro"/>
</dbReference>
<keyword evidence="1" id="KW-0175">Coiled coil</keyword>
<dbReference type="InterPro" id="IPR050662">
    <property type="entry name" value="Sec-metab_biosynth-thioest"/>
</dbReference>
<evidence type="ECO:0000256" key="1">
    <source>
        <dbReference type="SAM" id="Coils"/>
    </source>
</evidence>
<name>A0A7C3MF46_ARCFL</name>
<feature type="coiled-coil region" evidence="1">
    <location>
        <begin position="201"/>
        <end position="255"/>
    </location>
</feature>
<feature type="domain" description="Metallo-beta-lactamase" evidence="2">
    <location>
        <begin position="23"/>
        <end position="227"/>
    </location>
</feature>
<organism evidence="3">
    <name type="scientific">Archaeoglobus fulgidus</name>
    <dbReference type="NCBI Taxonomy" id="2234"/>
    <lineage>
        <taxon>Archaea</taxon>
        <taxon>Methanobacteriati</taxon>
        <taxon>Methanobacteriota</taxon>
        <taxon>Archaeoglobi</taxon>
        <taxon>Archaeoglobales</taxon>
        <taxon>Archaeoglobaceae</taxon>
        <taxon>Archaeoglobus</taxon>
    </lineage>
</organism>
<dbReference type="SUPFAM" id="SSF56281">
    <property type="entry name" value="Metallo-hydrolase/oxidoreductase"/>
    <property type="match status" value="1"/>
</dbReference>
<dbReference type="EMBL" id="DTLB01000008">
    <property type="protein sequence ID" value="HFW31670.1"/>
    <property type="molecule type" value="Genomic_DNA"/>
</dbReference>
<dbReference type="Pfam" id="PF00753">
    <property type="entry name" value="Lactamase_B"/>
    <property type="match status" value="1"/>
</dbReference>
<dbReference type="InterPro" id="IPR036388">
    <property type="entry name" value="WH-like_DNA-bd_sf"/>
</dbReference>
<comment type="caution">
    <text evidence="3">The sequence shown here is derived from an EMBL/GenBank/DDBJ whole genome shotgun (WGS) entry which is preliminary data.</text>
</comment>
<dbReference type="PANTHER" id="PTHR23131">
    <property type="entry name" value="ENDORIBONUCLEASE LACTB2"/>
    <property type="match status" value="1"/>
</dbReference>
<dbReference type="SMART" id="SM00849">
    <property type="entry name" value="Lactamase_B"/>
    <property type="match status" value="1"/>
</dbReference>
<sequence>MTEKIAEGLYRIEILLPKNPLKYLNSYVITGDKFLIIDTGFNLDICYEQMLNGLKQIGVELERAEIFVTHLHADHLGLAGRLRGEVYMSKTDAEKAIHSARHPEYWLELVEFYKKNGFPPDEAEKVARIHPAVKYSPKAIEFNFLDEGDVLEFGDYRLEVVHTPGHTPGHLCLYEPEKRLLFSGDHILFDITPNITHWETLEDALGEYLQSLEKIQRLEVEKTLPGHRNFHGDHRKRIEELKEHHRRRLEEALNAVRNGFRTAWEIAQKITWDLNYENWNELPTMQKWFAVGETIAHLDHLEKRKLVKKEDSDKIRYYPA</sequence>
<evidence type="ECO:0000313" key="3">
    <source>
        <dbReference type="EMBL" id="HFW31670.1"/>
    </source>
</evidence>
<dbReference type="PANTHER" id="PTHR23131:SF4">
    <property type="entry name" value="METALLO-BETA-LACTAMASE SUPERFAMILY POTEIN"/>
    <property type="match status" value="1"/>
</dbReference>
<dbReference type="CDD" id="cd07725">
    <property type="entry name" value="TTHA1429-like_MBL-fold"/>
    <property type="match status" value="1"/>
</dbReference>